<comment type="caution">
    <text evidence="1">The sequence shown here is derived from an EMBL/GenBank/DDBJ whole genome shotgun (WGS) entry which is preliminary data.</text>
</comment>
<keyword evidence="2" id="KW-1185">Reference proteome</keyword>
<proteinExistence type="predicted"/>
<dbReference type="Proteomes" id="UP001043456">
    <property type="component" value="Unassembled WGS sequence"/>
</dbReference>
<dbReference type="RefSeq" id="XP_043161021.1">
    <property type="nucleotide sequence ID" value="XM_043305086.1"/>
</dbReference>
<dbReference type="AlphaFoldDB" id="A0A9P3BFP8"/>
<reference evidence="1 2" key="1">
    <citation type="submission" date="2018-10" db="EMBL/GenBank/DDBJ databases">
        <title>Pan-genome distribution and transcriptional activeness of fungal secondary metabolism genes in Aspergillus section Fumigati.</title>
        <authorList>
            <person name="Takahashi H."/>
            <person name="Umemura M."/>
            <person name="Ninomiya A."/>
            <person name="Kusuya Y."/>
            <person name="Urayama S."/>
            <person name="Shimizu M."/>
            <person name="Watanabe A."/>
            <person name="Kamei K."/>
            <person name="Yaguchi T."/>
            <person name="Hagiwara D."/>
        </authorList>
    </citation>
    <scope>NUCLEOTIDE SEQUENCE [LARGE SCALE GENOMIC DNA]</scope>
    <source>
        <strain evidence="1 2">IFM 55266</strain>
    </source>
</reference>
<gene>
    <name evidence="1" type="ORF">Asppvi_009229</name>
</gene>
<organism evidence="1 2">
    <name type="scientific">Aspergillus pseudoviridinutans</name>
    <dbReference type="NCBI Taxonomy" id="1517512"/>
    <lineage>
        <taxon>Eukaryota</taxon>
        <taxon>Fungi</taxon>
        <taxon>Dikarya</taxon>
        <taxon>Ascomycota</taxon>
        <taxon>Pezizomycotina</taxon>
        <taxon>Eurotiomycetes</taxon>
        <taxon>Eurotiomycetidae</taxon>
        <taxon>Eurotiales</taxon>
        <taxon>Aspergillaceae</taxon>
        <taxon>Aspergillus</taxon>
        <taxon>Aspergillus subgen. Fumigati</taxon>
    </lineage>
</organism>
<protein>
    <submittedName>
        <fullName evidence="1">Uncharacterized protein</fullName>
    </submittedName>
</protein>
<evidence type="ECO:0000313" key="1">
    <source>
        <dbReference type="EMBL" id="GIJ90275.1"/>
    </source>
</evidence>
<dbReference type="OrthoDB" id="4360026at2759"/>
<dbReference type="GeneID" id="67007839"/>
<accession>A0A9P3BFP8</accession>
<dbReference type="EMBL" id="BHVY01000006">
    <property type="protein sequence ID" value="GIJ90275.1"/>
    <property type="molecule type" value="Genomic_DNA"/>
</dbReference>
<name>A0A9P3BFP8_9EURO</name>
<evidence type="ECO:0000313" key="2">
    <source>
        <dbReference type="Proteomes" id="UP001043456"/>
    </source>
</evidence>
<sequence>MADNNIRDRLRSLAFDLGEARDALRGKAVPVALGRRITRLCVIRGIRYHEQFAEHPDLEQLRQYVPEVSRALNARAIMSNKIPSMPEARDRPYCIWHPQVASQDTYRKLWQQYPDMSYQIARACAVANYVELYLEMHLLPDVSVAEEARASGSMEIYEAIMRNPVRYRIMNDYTREITMQNPQPACLNDDTAIVSTLDIKQGIRKPRGREIEPIIEGATIEESQDADDMFDDEYYLNPFPGFDEKMFNITEDMNVGEVNSEEPQLNYLPELLSEPLPVDLPQGNKDVLILMAAYYGNIERYARLRRPRMIEGEPGCLVRGIYHNSMFALWCRTQTIPDWPASSHAASAIHARMIMNNDLSRIIDLDTRQPYKEFLAHMPYLIWFPNPAAHNTYKTLASTVAEMRPSVLHAAVYTEDKDLFDWMLDDLGVAPTPPAFQEARVRNRGRGDAPSYFVRRLEACSQELGIDLAAPVESFKIDKWTAKKQDEFPNYMGQYISAWGNITEKSLSTLFDGSDDSLNRLTDLISDGKLIEGKGMAPLGPHAPGESASALRANISKAFFRFAVPSI</sequence>